<protein>
    <submittedName>
        <fullName evidence="1">Glucan endo-1,3-beta-glucosidase</fullName>
    </submittedName>
</protein>
<dbReference type="EMBL" id="CM051405">
    <property type="protein sequence ID" value="KAJ4705074.1"/>
    <property type="molecule type" value="Genomic_DNA"/>
</dbReference>
<gene>
    <name evidence="1" type="ORF">OWV82_021900</name>
</gene>
<dbReference type="Proteomes" id="UP001164539">
    <property type="component" value="Chromosome 12"/>
</dbReference>
<evidence type="ECO:0000313" key="2">
    <source>
        <dbReference type="Proteomes" id="UP001164539"/>
    </source>
</evidence>
<comment type="caution">
    <text evidence="1">The sequence shown here is derived from an EMBL/GenBank/DDBJ whole genome shotgun (WGS) entry which is preliminary data.</text>
</comment>
<sequence>MASIDNIVVLTSFVLCLLLLATTPSFATTPIGSTPEPDKGTLGIQNRDDGKQWCLPKGKTDEKLLQEAIDFACSQGIDCSPIQPGGPCFEPNTKDDHARYAMHAYYAAKGRNPTVCDFKGIGNLISLNPSN</sequence>
<reference evidence="1 2" key="1">
    <citation type="journal article" date="2023" name="Science">
        <title>Complex scaffold remodeling in plant triterpene biosynthesis.</title>
        <authorList>
            <person name="De La Pena R."/>
            <person name="Hodgson H."/>
            <person name="Liu J.C."/>
            <person name="Stephenson M.J."/>
            <person name="Martin A.C."/>
            <person name="Owen C."/>
            <person name="Harkess A."/>
            <person name="Leebens-Mack J."/>
            <person name="Jimenez L.E."/>
            <person name="Osbourn A."/>
            <person name="Sattely E.S."/>
        </authorList>
    </citation>
    <scope>NUCLEOTIDE SEQUENCE [LARGE SCALE GENOMIC DNA]</scope>
    <source>
        <strain evidence="2">cv. JPN11</strain>
        <tissue evidence="1">Leaf</tissue>
    </source>
</reference>
<organism evidence="1 2">
    <name type="scientific">Melia azedarach</name>
    <name type="common">Chinaberry tree</name>
    <dbReference type="NCBI Taxonomy" id="155640"/>
    <lineage>
        <taxon>Eukaryota</taxon>
        <taxon>Viridiplantae</taxon>
        <taxon>Streptophyta</taxon>
        <taxon>Embryophyta</taxon>
        <taxon>Tracheophyta</taxon>
        <taxon>Spermatophyta</taxon>
        <taxon>Magnoliopsida</taxon>
        <taxon>eudicotyledons</taxon>
        <taxon>Gunneridae</taxon>
        <taxon>Pentapetalae</taxon>
        <taxon>rosids</taxon>
        <taxon>malvids</taxon>
        <taxon>Sapindales</taxon>
        <taxon>Meliaceae</taxon>
        <taxon>Melia</taxon>
    </lineage>
</organism>
<name>A0ACC1X1P1_MELAZ</name>
<keyword evidence="2" id="KW-1185">Reference proteome</keyword>
<proteinExistence type="predicted"/>
<evidence type="ECO:0000313" key="1">
    <source>
        <dbReference type="EMBL" id="KAJ4705074.1"/>
    </source>
</evidence>
<accession>A0ACC1X1P1</accession>